<reference evidence="2" key="1">
    <citation type="submission" date="2020-03" db="EMBL/GenBank/DDBJ databases">
        <title>The deep terrestrial virosphere.</title>
        <authorList>
            <person name="Holmfeldt K."/>
            <person name="Nilsson E."/>
            <person name="Simone D."/>
            <person name="Lopez-Fernandez M."/>
            <person name="Wu X."/>
            <person name="de Brujin I."/>
            <person name="Lundin D."/>
            <person name="Andersson A."/>
            <person name="Bertilsson S."/>
            <person name="Dopson M."/>
        </authorList>
    </citation>
    <scope>NUCLEOTIDE SEQUENCE</scope>
    <source>
        <strain evidence="2">TM448A02981</strain>
    </source>
</reference>
<protein>
    <submittedName>
        <fullName evidence="2">Uncharacterized protein</fullName>
    </submittedName>
</protein>
<feature type="compositionally biased region" description="Gly residues" evidence="1">
    <location>
        <begin position="7"/>
        <end position="27"/>
    </location>
</feature>
<accession>A0A6H1ZZW4</accession>
<dbReference type="EMBL" id="MT144365">
    <property type="protein sequence ID" value="QJA52750.1"/>
    <property type="molecule type" value="Genomic_DNA"/>
</dbReference>
<feature type="region of interest" description="Disordered" evidence="1">
    <location>
        <begin position="44"/>
        <end position="64"/>
    </location>
</feature>
<feature type="region of interest" description="Disordered" evidence="1">
    <location>
        <begin position="1"/>
        <end position="31"/>
    </location>
</feature>
<gene>
    <name evidence="2" type="ORF">TM448A02981_0003</name>
</gene>
<name>A0A6H1ZZW4_9ZZZZ</name>
<evidence type="ECO:0000313" key="2">
    <source>
        <dbReference type="EMBL" id="QJA52750.1"/>
    </source>
</evidence>
<dbReference type="AlphaFoldDB" id="A0A6H1ZZW4"/>
<proteinExistence type="predicted"/>
<evidence type="ECO:0000256" key="1">
    <source>
        <dbReference type="SAM" id="MobiDB-lite"/>
    </source>
</evidence>
<sequence length="117" mass="12206">MTHQHGGRPGSGTHGGGKGASGGGRGDVGSRNWEIAHGIDVGGKTSQFARGAGNDGSLEGSGGESVYPGIFSKIEKLKEKQLRKILTNLFKHYGMECTIESLVDKQVALRGGEEEVP</sequence>
<organism evidence="2">
    <name type="scientific">viral metagenome</name>
    <dbReference type="NCBI Taxonomy" id="1070528"/>
    <lineage>
        <taxon>unclassified sequences</taxon>
        <taxon>metagenomes</taxon>
        <taxon>organismal metagenomes</taxon>
    </lineage>
</organism>